<evidence type="ECO:0000256" key="1">
    <source>
        <dbReference type="ARBA" id="ARBA00022723"/>
    </source>
</evidence>
<feature type="domain" description="4Fe-4S ferredoxin-type" evidence="4">
    <location>
        <begin position="35"/>
        <end position="64"/>
    </location>
</feature>
<keyword evidence="2" id="KW-0408">Iron</keyword>
<reference evidence="5" key="2">
    <citation type="journal article" date="2021" name="PeerJ">
        <title>Extensive microbial diversity within the chicken gut microbiome revealed by metagenomics and culture.</title>
        <authorList>
            <person name="Gilroy R."/>
            <person name="Ravi A."/>
            <person name="Getino M."/>
            <person name="Pursley I."/>
            <person name="Horton D.L."/>
            <person name="Alikhan N.F."/>
            <person name="Baker D."/>
            <person name="Gharbi K."/>
            <person name="Hall N."/>
            <person name="Watson M."/>
            <person name="Adriaenssens E.M."/>
            <person name="Foster-Nyarko E."/>
            <person name="Jarju S."/>
            <person name="Secka A."/>
            <person name="Antonio M."/>
            <person name="Oren A."/>
            <person name="Chaudhuri R.R."/>
            <person name="La Ragione R."/>
            <person name="Hildebrand F."/>
            <person name="Pallen M.J."/>
        </authorList>
    </citation>
    <scope>NUCLEOTIDE SEQUENCE</scope>
    <source>
        <strain evidence="5">B2-16538</strain>
    </source>
</reference>
<reference evidence="5" key="1">
    <citation type="submission" date="2020-10" db="EMBL/GenBank/DDBJ databases">
        <authorList>
            <person name="Gilroy R."/>
        </authorList>
    </citation>
    <scope>NUCLEOTIDE SEQUENCE</scope>
    <source>
        <strain evidence="5">B2-16538</strain>
    </source>
</reference>
<keyword evidence="3" id="KW-0411">Iron-sulfur</keyword>
<proteinExistence type="predicted"/>
<sequence length="396" mass="43404">MIRIASPEECCGCGACAQICPRQCITMKEDAEGFLYPQTDVPACIDCGLCEKTCPMLSDTGRENPLDVLAAINQDTDIRDGSSSGGVFTALAVKVIADGGVVAGAAFDGRCEVHHEFVSSVAELGRLRGSKYVQSRTENTFGQTAQYLKEGRPVLFSGTPCQIKALRLFLGREYPLLYTVETVCHGVPGPGVWRAYLSEVLGGKTGGATQALDSGLKVCFRDKSSGWKDYHVVIGSSGGENILDERHAKNRYMRLFLSDIALRPSCYACRAKNGRSGSDISIADYWGADRLMPEFYDDKGTSLVIINSEKGIRLFLSAASSAPGIRCAGTSLDDARKFNAGFSENVRVPYMRPYFFRGFARGKKDLFRLMDEALHPSLPRRLFWRLKRAFSGTGWR</sequence>
<feature type="domain" description="4Fe-4S ferredoxin-type" evidence="4">
    <location>
        <begin position="1"/>
        <end position="30"/>
    </location>
</feature>
<dbReference type="Pfam" id="PF12838">
    <property type="entry name" value="Fer4_7"/>
    <property type="match status" value="1"/>
</dbReference>
<dbReference type="PANTHER" id="PTHR43193:SF2">
    <property type="entry name" value="POLYFERREDOXIN PROTEIN FWDF"/>
    <property type="match status" value="1"/>
</dbReference>
<dbReference type="InterPro" id="IPR007525">
    <property type="entry name" value="FrhB_FdhB_C"/>
</dbReference>
<evidence type="ECO:0000313" key="5">
    <source>
        <dbReference type="EMBL" id="MBO8485725.1"/>
    </source>
</evidence>
<evidence type="ECO:0000313" key="6">
    <source>
        <dbReference type="Proteomes" id="UP000823750"/>
    </source>
</evidence>
<evidence type="ECO:0000259" key="4">
    <source>
        <dbReference type="PROSITE" id="PS51379"/>
    </source>
</evidence>
<dbReference type="Proteomes" id="UP000823750">
    <property type="component" value="Unassembled WGS sequence"/>
</dbReference>
<dbReference type="PROSITE" id="PS00198">
    <property type="entry name" value="4FE4S_FER_1"/>
    <property type="match status" value="2"/>
</dbReference>
<dbReference type="Pfam" id="PF04432">
    <property type="entry name" value="FrhB_FdhB_C"/>
    <property type="match status" value="1"/>
</dbReference>
<organism evidence="5 6">
    <name type="scientific">Candidatus Cryptobacteroides excrementavium</name>
    <dbReference type="NCBI Taxonomy" id="2840759"/>
    <lineage>
        <taxon>Bacteria</taxon>
        <taxon>Pseudomonadati</taxon>
        <taxon>Bacteroidota</taxon>
        <taxon>Bacteroidia</taxon>
        <taxon>Bacteroidales</taxon>
        <taxon>Candidatus Cryptobacteroides</taxon>
    </lineage>
</organism>
<accession>A0A9D9J445</accession>
<comment type="caution">
    <text evidence="5">The sequence shown here is derived from an EMBL/GenBank/DDBJ whole genome shotgun (WGS) entry which is preliminary data.</text>
</comment>
<keyword evidence="1" id="KW-0479">Metal-binding</keyword>
<dbReference type="GO" id="GO:0046872">
    <property type="term" value="F:metal ion binding"/>
    <property type="evidence" value="ECO:0007669"/>
    <property type="project" value="UniProtKB-KW"/>
</dbReference>
<dbReference type="EMBL" id="JADILX010000079">
    <property type="protein sequence ID" value="MBO8485725.1"/>
    <property type="molecule type" value="Genomic_DNA"/>
</dbReference>
<name>A0A9D9J445_9BACT</name>
<gene>
    <name evidence="5" type="ORF">IAB78_04810</name>
</gene>
<dbReference type="PROSITE" id="PS51379">
    <property type="entry name" value="4FE4S_FER_2"/>
    <property type="match status" value="2"/>
</dbReference>
<dbReference type="GO" id="GO:0051536">
    <property type="term" value="F:iron-sulfur cluster binding"/>
    <property type="evidence" value="ECO:0007669"/>
    <property type="project" value="UniProtKB-KW"/>
</dbReference>
<dbReference type="AlphaFoldDB" id="A0A9D9J445"/>
<evidence type="ECO:0000256" key="3">
    <source>
        <dbReference type="ARBA" id="ARBA00023014"/>
    </source>
</evidence>
<evidence type="ECO:0000256" key="2">
    <source>
        <dbReference type="ARBA" id="ARBA00023004"/>
    </source>
</evidence>
<dbReference type="InterPro" id="IPR052977">
    <property type="entry name" value="Polyferredoxin-like_ET"/>
</dbReference>
<dbReference type="PANTHER" id="PTHR43193">
    <property type="match status" value="1"/>
</dbReference>
<dbReference type="SUPFAM" id="SSF54862">
    <property type="entry name" value="4Fe-4S ferredoxins"/>
    <property type="match status" value="1"/>
</dbReference>
<dbReference type="Gene3D" id="3.30.70.20">
    <property type="match status" value="1"/>
</dbReference>
<dbReference type="InterPro" id="IPR017900">
    <property type="entry name" value="4Fe4S_Fe_S_CS"/>
</dbReference>
<protein>
    <submittedName>
        <fullName evidence="5">Coenzyme F420 hydrogenase/dehydrogenase, beta subunit C-terminal domain</fullName>
    </submittedName>
</protein>
<dbReference type="InterPro" id="IPR017896">
    <property type="entry name" value="4Fe4S_Fe-S-bd"/>
</dbReference>